<proteinExistence type="inferred from homology"/>
<accession>A0A840CG95</accession>
<keyword evidence="3 7" id="KW-0813">Transport</keyword>
<dbReference type="RefSeq" id="WP_183305931.1">
    <property type="nucleotide sequence ID" value="NZ_JACIEP010000002.1"/>
</dbReference>
<keyword evidence="10" id="KW-1185">Reference proteome</keyword>
<feature type="transmembrane region" description="Helical" evidence="8">
    <location>
        <begin position="6"/>
        <end position="26"/>
    </location>
</feature>
<evidence type="ECO:0000256" key="3">
    <source>
        <dbReference type="ARBA" id="ARBA00022448"/>
    </source>
</evidence>
<evidence type="ECO:0000256" key="4">
    <source>
        <dbReference type="ARBA" id="ARBA00022692"/>
    </source>
</evidence>
<dbReference type="Pfam" id="PF00230">
    <property type="entry name" value="MIP"/>
    <property type="match status" value="1"/>
</dbReference>
<dbReference type="PANTHER" id="PTHR43829:SF9">
    <property type="entry name" value="AQUAPORIN-9"/>
    <property type="match status" value="1"/>
</dbReference>
<dbReference type="Gene3D" id="1.20.1080.10">
    <property type="entry name" value="Glycerol uptake facilitator protein"/>
    <property type="match status" value="1"/>
</dbReference>
<feature type="transmembrane region" description="Helical" evidence="8">
    <location>
        <begin position="160"/>
        <end position="181"/>
    </location>
</feature>
<dbReference type="GO" id="GO:0005886">
    <property type="term" value="C:plasma membrane"/>
    <property type="evidence" value="ECO:0007669"/>
    <property type="project" value="TreeGrafter"/>
</dbReference>
<comment type="similarity">
    <text evidence="2 7">Belongs to the MIP/aquaporin (TC 1.A.8) family.</text>
</comment>
<dbReference type="Proteomes" id="UP000555103">
    <property type="component" value="Unassembled WGS sequence"/>
</dbReference>
<dbReference type="InterPro" id="IPR022357">
    <property type="entry name" value="MIP_CS"/>
</dbReference>
<keyword evidence="5 8" id="KW-1133">Transmembrane helix</keyword>
<dbReference type="GO" id="GO:0015254">
    <property type="term" value="F:glycerol channel activity"/>
    <property type="evidence" value="ECO:0007669"/>
    <property type="project" value="TreeGrafter"/>
</dbReference>
<feature type="transmembrane region" description="Helical" evidence="8">
    <location>
        <begin position="134"/>
        <end position="154"/>
    </location>
</feature>
<feature type="transmembrane region" description="Helical" evidence="8">
    <location>
        <begin position="82"/>
        <end position="104"/>
    </location>
</feature>
<evidence type="ECO:0000256" key="8">
    <source>
        <dbReference type="SAM" id="Phobius"/>
    </source>
</evidence>
<gene>
    <name evidence="9" type="ORF">GGR21_000894</name>
</gene>
<evidence type="ECO:0000313" key="9">
    <source>
        <dbReference type="EMBL" id="MBB4035007.1"/>
    </source>
</evidence>
<reference evidence="9 10" key="1">
    <citation type="submission" date="2020-08" db="EMBL/GenBank/DDBJ databases">
        <title>Genomic Encyclopedia of Type Strains, Phase IV (KMG-IV): sequencing the most valuable type-strain genomes for metagenomic binning, comparative biology and taxonomic classification.</title>
        <authorList>
            <person name="Goeker M."/>
        </authorList>
    </citation>
    <scope>NUCLEOTIDE SEQUENCE [LARGE SCALE GENOMIC DNA]</scope>
    <source>
        <strain evidence="9 10">DSM 104969</strain>
    </source>
</reference>
<sequence>MGQDILFEFIGTAILILFGAGVCANVNLKKTLGNKSGWVVIAFGWGFAVFVAAFISSPYSGGHLNPAVTVGLAIAGTFKGSVIGYIVAQMLGAIVGAAIVYLMYKPHFDAEENPDAKLGTFCTGPAIKNWFSNFFSEVVGTFILVFGILYAAGAEIAGPLPVAILIVAIGMSLGGTTGYAINPARDLGPRIAHAILPIKGKRDSNWGYAWLPVVAPLCGGALAALSYLALNN</sequence>
<feature type="transmembrane region" description="Helical" evidence="8">
    <location>
        <begin position="38"/>
        <end position="56"/>
    </location>
</feature>
<dbReference type="SUPFAM" id="SSF81338">
    <property type="entry name" value="Aquaporin-like"/>
    <property type="match status" value="1"/>
</dbReference>
<dbReference type="NCBIfam" id="TIGR00861">
    <property type="entry name" value="MIP"/>
    <property type="match status" value="1"/>
</dbReference>
<evidence type="ECO:0000256" key="2">
    <source>
        <dbReference type="ARBA" id="ARBA00006175"/>
    </source>
</evidence>
<evidence type="ECO:0000256" key="7">
    <source>
        <dbReference type="RuleBase" id="RU000477"/>
    </source>
</evidence>
<dbReference type="InterPro" id="IPR050363">
    <property type="entry name" value="MIP/Aquaporin"/>
</dbReference>
<keyword evidence="6 8" id="KW-0472">Membrane</keyword>
<dbReference type="InterPro" id="IPR023271">
    <property type="entry name" value="Aquaporin-like"/>
</dbReference>
<evidence type="ECO:0000313" key="10">
    <source>
        <dbReference type="Proteomes" id="UP000555103"/>
    </source>
</evidence>
<evidence type="ECO:0000256" key="1">
    <source>
        <dbReference type="ARBA" id="ARBA00004141"/>
    </source>
</evidence>
<dbReference type="AlphaFoldDB" id="A0A840CG95"/>
<dbReference type="PANTHER" id="PTHR43829">
    <property type="entry name" value="AQUAPORIN OR AQUAGLYCEROPORIN RELATED"/>
    <property type="match status" value="1"/>
</dbReference>
<evidence type="ECO:0000256" key="6">
    <source>
        <dbReference type="ARBA" id="ARBA00023136"/>
    </source>
</evidence>
<dbReference type="InterPro" id="IPR000425">
    <property type="entry name" value="MIP"/>
</dbReference>
<evidence type="ECO:0000256" key="5">
    <source>
        <dbReference type="ARBA" id="ARBA00022989"/>
    </source>
</evidence>
<dbReference type="EMBL" id="JACIEP010000002">
    <property type="protein sequence ID" value="MBB4035007.1"/>
    <property type="molecule type" value="Genomic_DNA"/>
</dbReference>
<name>A0A840CG95_9BACT</name>
<keyword evidence="4 7" id="KW-0812">Transmembrane</keyword>
<protein>
    <submittedName>
        <fullName evidence="9">Glycerol uptake facilitator protein</fullName>
    </submittedName>
</protein>
<comment type="caution">
    <text evidence="9">The sequence shown here is derived from an EMBL/GenBank/DDBJ whole genome shotgun (WGS) entry which is preliminary data.</text>
</comment>
<feature type="transmembrane region" description="Helical" evidence="8">
    <location>
        <begin position="208"/>
        <end position="230"/>
    </location>
</feature>
<organism evidence="9 10">
    <name type="scientific">Dysgonomonas hofstadii</name>
    <dbReference type="NCBI Taxonomy" id="637886"/>
    <lineage>
        <taxon>Bacteria</taxon>
        <taxon>Pseudomonadati</taxon>
        <taxon>Bacteroidota</taxon>
        <taxon>Bacteroidia</taxon>
        <taxon>Bacteroidales</taxon>
        <taxon>Dysgonomonadaceae</taxon>
        <taxon>Dysgonomonas</taxon>
    </lineage>
</organism>
<dbReference type="PROSITE" id="PS00221">
    <property type="entry name" value="MIP"/>
    <property type="match status" value="1"/>
</dbReference>
<dbReference type="PRINTS" id="PR00783">
    <property type="entry name" value="MINTRINSICP"/>
</dbReference>
<comment type="subcellular location">
    <subcellularLocation>
        <location evidence="1">Membrane</location>
        <topology evidence="1">Multi-pass membrane protein</topology>
    </subcellularLocation>
</comment>